<keyword evidence="1" id="KW-0560">Oxidoreductase</keyword>
<dbReference type="InterPro" id="IPR018655">
    <property type="entry name" value="DUF2086"/>
</dbReference>
<feature type="domain" description="Fe2OG dioxygenase" evidence="2">
    <location>
        <begin position="114"/>
        <end position="227"/>
    </location>
</feature>
<sequence>MAASSVFDSETLANRGFAVAKNLIDADECRRLAALWPEQARFRKHIVMQRHGYGQGEYQYFAYDLPAPVERLRQALYPALAEVANRWNERLGKPRRFPATLDAWLRECHEAGQTRPTPLLLRYGPGDYNCLHRDLYGEMVFPLQVVVLLSAPGRDFSGGEFMLVEQRPRMQSRGEVVPLEQGDAAIFAVNERPARGVRGWHRTALRHGVSSLRHGERFTLGLIFHDAA</sequence>
<keyword evidence="1" id="KW-0479">Metal-binding</keyword>
<name>A0ABS8KT47_9HYPH</name>
<evidence type="ECO:0000313" key="4">
    <source>
        <dbReference type="Proteomes" id="UP001198862"/>
    </source>
</evidence>
<organism evidence="3 4">
    <name type="scientific">Reyranella aquatilis</name>
    <dbReference type="NCBI Taxonomy" id="2035356"/>
    <lineage>
        <taxon>Bacteria</taxon>
        <taxon>Pseudomonadati</taxon>
        <taxon>Pseudomonadota</taxon>
        <taxon>Alphaproteobacteria</taxon>
        <taxon>Hyphomicrobiales</taxon>
        <taxon>Reyranellaceae</taxon>
        <taxon>Reyranella</taxon>
    </lineage>
</organism>
<dbReference type="Gene3D" id="2.60.120.620">
    <property type="entry name" value="q2cbj1_9rhob like domain"/>
    <property type="match status" value="1"/>
</dbReference>
<keyword evidence="1" id="KW-0408">Iron</keyword>
<dbReference type="Pfam" id="PF09859">
    <property type="entry name" value="Oxygenase-NA"/>
    <property type="match status" value="1"/>
</dbReference>
<evidence type="ECO:0000256" key="1">
    <source>
        <dbReference type="RuleBase" id="RU003682"/>
    </source>
</evidence>
<keyword evidence="4" id="KW-1185">Reference proteome</keyword>
<dbReference type="EMBL" id="JAJISD010000003">
    <property type="protein sequence ID" value="MCC8429194.1"/>
    <property type="molecule type" value="Genomic_DNA"/>
</dbReference>
<dbReference type="InterPro" id="IPR005123">
    <property type="entry name" value="Oxoglu/Fe-dep_dioxygenase_dom"/>
</dbReference>
<gene>
    <name evidence="3" type="ORF">LJ725_09460</name>
</gene>
<reference evidence="3 4" key="1">
    <citation type="submission" date="2021-11" db="EMBL/GenBank/DDBJ databases">
        <authorList>
            <person name="Lee D.-H."/>
            <person name="Kim S.-B."/>
        </authorList>
    </citation>
    <scope>NUCLEOTIDE SEQUENCE [LARGE SCALE GENOMIC DNA]</scope>
    <source>
        <strain evidence="3 4">KCTC 52223</strain>
    </source>
</reference>
<comment type="similarity">
    <text evidence="1">Belongs to the iron/ascorbate-dependent oxidoreductase family.</text>
</comment>
<protein>
    <submittedName>
        <fullName evidence="3">2OG-Fe(II) oxygenase</fullName>
    </submittedName>
</protein>
<evidence type="ECO:0000259" key="2">
    <source>
        <dbReference type="PROSITE" id="PS51471"/>
    </source>
</evidence>
<accession>A0ABS8KT47</accession>
<comment type="caution">
    <text evidence="3">The sequence shown here is derived from an EMBL/GenBank/DDBJ whole genome shotgun (WGS) entry which is preliminary data.</text>
</comment>
<dbReference type="RefSeq" id="WP_230550403.1">
    <property type="nucleotide sequence ID" value="NZ_JAJISD010000003.1"/>
</dbReference>
<proteinExistence type="inferred from homology"/>
<dbReference type="Proteomes" id="UP001198862">
    <property type="component" value="Unassembled WGS sequence"/>
</dbReference>
<dbReference type="PROSITE" id="PS51471">
    <property type="entry name" value="FE2OG_OXY"/>
    <property type="match status" value="1"/>
</dbReference>
<evidence type="ECO:0000313" key="3">
    <source>
        <dbReference type="EMBL" id="MCC8429194.1"/>
    </source>
</evidence>